<dbReference type="Proteomes" id="UP000218896">
    <property type="component" value="Unassembled WGS sequence"/>
</dbReference>
<dbReference type="NCBIfam" id="TIGR00138">
    <property type="entry name" value="rsmG_gidB"/>
    <property type="match status" value="1"/>
</dbReference>
<dbReference type="AlphaFoldDB" id="A0A2A2F947"/>
<evidence type="ECO:0000256" key="1">
    <source>
        <dbReference type="ARBA" id="ARBA00022490"/>
    </source>
</evidence>
<dbReference type="EC" id="2.1.1.170" evidence="6"/>
<comment type="caution">
    <text evidence="6">Lacks conserved residue(s) required for the propagation of feature annotation.</text>
</comment>
<dbReference type="PANTHER" id="PTHR31760">
    <property type="entry name" value="S-ADENOSYL-L-METHIONINE-DEPENDENT METHYLTRANSFERASES SUPERFAMILY PROTEIN"/>
    <property type="match status" value="1"/>
</dbReference>
<dbReference type="EMBL" id="NSKD01000001">
    <property type="protein sequence ID" value="PAU82041.1"/>
    <property type="molecule type" value="Genomic_DNA"/>
</dbReference>
<evidence type="ECO:0000256" key="3">
    <source>
        <dbReference type="ARBA" id="ARBA00022603"/>
    </source>
</evidence>
<dbReference type="InterPro" id="IPR029063">
    <property type="entry name" value="SAM-dependent_MTases_sf"/>
</dbReference>
<protein>
    <recommendedName>
        <fullName evidence="6">Ribosomal RNA small subunit methyltransferase G</fullName>
        <ecNumber evidence="6">2.1.1.170</ecNumber>
    </recommendedName>
    <alternativeName>
        <fullName evidence="6">16S rRNA 7-methylguanosine methyltransferase</fullName>
        <shortName evidence="6">16S rRNA m7G methyltransferase</shortName>
    </alternativeName>
</protein>
<evidence type="ECO:0000313" key="8">
    <source>
        <dbReference type="Proteomes" id="UP000218896"/>
    </source>
</evidence>
<evidence type="ECO:0000256" key="4">
    <source>
        <dbReference type="ARBA" id="ARBA00022679"/>
    </source>
</evidence>
<proteinExistence type="inferred from homology"/>
<comment type="caution">
    <text evidence="7">The sequence shown here is derived from an EMBL/GenBank/DDBJ whole genome shotgun (WGS) entry which is preliminary data.</text>
</comment>
<feature type="binding site" evidence="6">
    <location>
        <position position="81"/>
    </location>
    <ligand>
        <name>S-adenosyl-L-methionine</name>
        <dbReference type="ChEBI" id="CHEBI:59789"/>
    </ligand>
</feature>
<evidence type="ECO:0000256" key="5">
    <source>
        <dbReference type="ARBA" id="ARBA00022691"/>
    </source>
</evidence>
<keyword evidence="4 6" id="KW-0808">Transferase</keyword>
<dbReference type="PIRSF" id="PIRSF003078">
    <property type="entry name" value="GidB"/>
    <property type="match status" value="1"/>
</dbReference>
<evidence type="ECO:0000256" key="2">
    <source>
        <dbReference type="ARBA" id="ARBA00022552"/>
    </source>
</evidence>
<dbReference type="RefSeq" id="WP_095616139.1">
    <property type="nucleotide sequence ID" value="NZ_NSKD01000001.1"/>
</dbReference>
<feature type="binding site" evidence="6">
    <location>
        <position position="141"/>
    </location>
    <ligand>
        <name>S-adenosyl-L-methionine</name>
        <dbReference type="ChEBI" id="CHEBI:59789"/>
    </ligand>
</feature>
<evidence type="ECO:0000256" key="6">
    <source>
        <dbReference type="HAMAP-Rule" id="MF_00074"/>
    </source>
</evidence>
<accession>A0A2A2F947</accession>
<keyword evidence="1 6" id="KW-0963">Cytoplasm</keyword>
<comment type="catalytic activity">
    <reaction evidence="6">
        <text>guanosine(527) in 16S rRNA + S-adenosyl-L-methionine = N(7)-methylguanosine(527) in 16S rRNA + S-adenosyl-L-homocysteine</text>
        <dbReference type="Rhea" id="RHEA:42732"/>
        <dbReference type="Rhea" id="RHEA-COMP:10209"/>
        <dbReference type="Rhea" id="RHEA-COMP:10210"/>
        <dbReference type="ChEBI" id="CHEBI:57856"/>
        <dbReference type="ChEBI" id="CHEBI:59789"/>
        <dbReference type="ChEBI" id="CHEBI:74269"/>
        <dbReference type="ChEBI" id="CHEBI:74480"/>
        <dbReference type="EC" id="2.1.1.170"/>
    </reaction>
</comment>
<keyword evidence="3 6" id="KW-0489">Methyltransferase</keyword>
<gene>
    <name evidence="6" type="primary">rsmG</name>
    <name evidence="7" type="ORF">CK501_02520</name>
</gene>
<dbReference type="GO" id="GO:0070043">
    <property type="term" value="F:rRNA (guanine-N7-)-methyltransferase activity"/>
    <property type="evidence" value="ECO:0007669"/>
    <property type="project" value="UniProtKB-UniRule"/>
</dbReference>
<dbReference type="InterPro" id="IPR003682">
    <property type="entry name" value="rRNA_ssu_MeTfrase_G"/>
</dbReference>
<dbReference type="Pfam" id="PF02527">
    <property type="entry name" value="GidB"/>
    <property type="match status" value="1"/>
</dbReference>
<keyword evidence="2 6" id="KW-0698">rRNA processing</keyword>
<dbReference type="PANTHER" id="PTHR31760:SF0">
    <property type="entry name" value="S-ADENOSYL-L-METHIONINE-DEPENDENT METHYLTRANSFERASES SUPERFAMILY PROTEIN"/>
    <property type="match status" value="1"/>
</dbReference>
<feature type="binding site" evidence="6">
    <location>
        <position position="76"/>
    </location>
    <ligand>
        <name>S-adenosyl-L-methionine</name>
        <dbReference type="ChEBI" id="CHEBI:59789"/>
    </ligand>
</feature>
<comment type="similarity">
    <text evidence="6">Belongs to the methyltransferase superfamily. RNA methyltransferase RsmG family.</text>
</comment>
<name>A0A2A2F947_9GAMM</name>
<comment type="subcellular location">
    <subcellularLocation>
        <location evidence="6">Cytoplasm</location>
    </subcellularLocation>
</comment>
<sequence length="217" mass="23731">MDTERRELEAGTEALGVRLAPETADRMLRLLDLLEKWNRAYNLTAVRERSAMCARHLLDSLTLVPRLGPGPVLDVGSGGGFPGLVLALHSPSRQVTLLDSNSKKTRFMTQCRLELGLDNMQVVHSRVEDWQGGPFPQITSRAIASLAEMVPMTAHLLAQDGEHLAMKGPEATTEVEGLPTGWQLLEDSRVTVPGVDAERRILRIGRNSTDSTGETGD</sequence>
<keyword evidence="5 6" id="KW-0949">S-adenosyl-L-methionine</keyword>
<organism evidence="7 8">
    <name type="scientific">Halovibrio salipaludis</name>
    <dbReference type="NCBI Taxonomy" id="2032626"/>
    <lineage>
        <taxon>Bacteria</taxon>
        <taxon>Pseudomonadati</taxon>
        <taxon>Pseudomonadota</taxon>
        <taxon>Gammaproteobacteria</taxon>
        <taxon>Oceanospirillales</taxon>
        <taxon>Halomonadaceae</taxon>
        <taxon>Halovibrio</taxon>
    </lineage>
</organism>
<reference evidence="7 8" key="1">
    <citation type="submission" date="2017-08" db="EMBL/GenBank/DDBJ databases">
        <title>Halovibrio sewagensis sp. nov., isolated from wastewater of high salinity.</title>
        <authorList>
            <person name="Dong X."/>
            <person name="Zhang G."/>
        </authorList>
    </citation>
    <scope>NUCLEOTIDE SEQUENCE [LARGE SCALE GENOMIC DNA]</scope>
    <source>
        <strain evidence="7 8">YL5-2</strain>
    </source>
</reference>
<dbReference type="GO" id="GO:0005829">
    <property type="term" value="C:cytosol"/>
    <property type="evidence" value="ECO:0007669"/>
    <property type="project" value="TreeGrafter"/>
</dbReference>
<keyword evidence="8" id="KW-1185">Reference proteome</keyword>
<feature type="binding site" evidence="6">
    <location>
        <begin position="127"/>
        <end position="128"/>
    </location>
    <ligand>
        <name>S-adenosyl-L-methionine</name>
        <dbReference type="ChEBI" id="CHEBI:59789"/>
    </ligand>
</feature>
<dbReference type="CDD" id="cd02440">
    <property type="entry name" value="AdoMet_MTases"/>
    <property type="match status" value="1"/>
</dbReference>
<evidence type="ECO:0000313" key="7">
    <source>
        <dbReference type="EMBL" id="PAU82041.1"/>
    </source>
</evidence>
<dbReference type="HAMAP" id="MF_00074">
    <property type="entry name" value="16SrRNA_methyltr_G"/>
    <property type="match status" value="1"/>
</dbReference>
<comment type="function">
    <text evidence="6">Specifically methylates the N7 position of guanine in position 527 of 16S rRNA.</text>
</comment>
<dbReference type="OrthoDB" id="9808773at2"/>
<dbReference type="Gene3D" id="3.40.50.150">
    <property type="entry name" value="Vaccinia Virus protein VP39"/>
    <property type="match status" value="1"/>
</dbReference>
<dbReference type="SUPFAM" id="SSF53335">
    <property type="entry name" value="S-adenosyl-L-methionine-dependent methyltransferases"/>
    <property type="match status" value="1"/>
</dbReference>